<feature type="non-terminal residue" evidence="2">
    <location>
        <position position="1"/>
    </location>
</feature>
<accession>A0ABQ8SVL7</accession>
<evidence type="ECO:0000313" key="2">
    <source>
        <dbReference type="EMBL" id="KAJ4437490.1"/>
    </source>
</evidence>
<reference evidence="2 3" key="1">
    <citation type="journal article" date="2022" name="Allergy">
        <title>Genome assembly and annotation of Periplaneta americana reveal a comprehensive cockroach allergen profile.</title>
        <authorList>
            <person name="Wang L."/>
            <person name="Xiong Q."/>
            <person name="Saelim N."/>
            <person name="Wang L."/>
            <person name="Nong W."/>
            <person name="Wan A.T."/>
            <person name="Shi M."/>
            <person name="Liu X."/>
            <person name="Cao Q."/>
            <person name="Hui J.H.L."/>
            <person name="Sookrung N."/>
            <person name="Leung T.F."/>
            <person name="Tungtrongchitr A."/>
            <person name="Tsui S.K.W."/>
        </authorList>
    </citation>
    <scope>NUCLEOTIDE SEQUENCE [LARGE SCALE GENOMIC DNA]</scope>
    <source>
        <strain evidence="2">PWHHKU_190912</strain>
    </source>
</reference>
<dbReference type="InterPro" id="IPR004875">
    <property type="entry name" value="DDE_SF_endonuclease_dom"/>
</dbReference>
<dbReference type="Proteomes" id="UP001148838">
    <property type="component" value="Unassembled WGS sequence"/>
</dbReference>
<protein>
    <recommendedName>
        <fullName evidence="1">DDE-1 domain-containing protein</fullName>
    </recommendedName>
</protein>
<comment type="caution">
    <text evidence="2">The sequence shown here is derived from an EMBL/GenBank/DDBJ whole genome shotgun (WGS) entry which is preliminary data.</text>
</comment>
<name>A0ABQ8SVL7_PERAM</name>
<dbReference type="PANTHER" id="PTHR21301:SF11">
    <property type="entry name" value="GIY-YIG DOMAIN-CONTAINING PROTEIN"/>
    <property type="match status" value="1"/>
</dbReference>
<evidence type="ECO:0000313" key="3">
    <source>
        <dbReference type="Proteomes" id="UP001148838"/>
    </source>
</evidence>
<evidence type="ECO:0000259" key="1">
    <source>
        <dbReference type="Pfam" id="PF03184"/>
    </source>
</evidence>
<proteinExistence type="predicted"/>
<gene>
    <name evidence="2" type="ORF">ANN_17634</name>
</gene>
<dbReference type="PANTHER" id="PTHR21301">
    <property type="entry name" value="REVERSE TRANSCRIPTASE"/>
    <property type="match status" value="1"/>
</dbReference>
<feature type="domain" description="DDE-1" evidence="1">
    <location>
        <begin position="169"/>
        <end position="212"/>
    </location>
</feature>
<dbReference type="Pfam" id="PF03184">
    <property type="entry name" value="DDE_1"/>
    <property type="match status" value="1"/>
</dbReference>
<keyword evidence="3" id="KW-1185">Reference proteome</keyword>
<dbReference type="EMBL" id="JAJSOF020000021">
    <property type="protein sequence ID" value="KAJ4437490.1"/>
    <property type="molecule type" value="Genomic_DNA"/>
</dbReference>
<organism evidence="2 3">
    <name type="scientific">Periplaneta americana</name>
    <name type="common">American cockroach</name>
    <name type="synonym">Blatta americana</name>
    <dbReference type="NCBI Taxonomy" id="6978"/>
    <lineage>
        <taxon>Eukaryota</taxon>
        <taxon>Metazoa</taxon>
        <taxon>Ecdysozoa</taxon>
        <taxon>Arthropoda</taxon>
        <taxon>Hexapoda</taxon>
        <taxon>Insecta</taxon>
        <taxon>Pterygota</taxon>
        <taxon>Neoptera</taxon>
        <taxon>Polyneoptera</taxon>
        <taxon>Dictyoptera</taxon>
        <taxon>Blattodea</taxon>
        <taxon>Blattoidea</taxon>
        <taxon>Blattidae</taxon>
        <taxon>Blattinae</taxon>
        <taxon>Periplaneta</taxon>
    </lineage>
</organism>
<sequence>WQTAKKTRGEDTFHKPPTKIQNLLRPVKDDLVLRTPGVYKIPCECEKCYIGQTGHTIMERCKEHQHSIRLYYLDKPAVAQHSLETGHKINFGATTILDKTSGYWDVVIKEAIEIQLDGNNFNRDGVYSCVQHGNLPSTHLDHQHTADSRDQQLAPDWLPLPPTRMHLANIKTLPTTYEANCTAWMTSSIFASIMHALDAKMGPQQRKILLLLVFHVKVAVWCQRLQLKNMKLSNECVSPMRYVTYAWLNVTPATVSNCFLKTGFYFEEEQVDVEEESNNWSMVAESSSFEEYVNIDTVVITSVVSTVDDIVFNHQGGGDDGKEKETEPVTVQTSQEAMDAITILRQYIASACGEEEAYNALYAVERLVEQIQMQTKISQFFQMVLIILEQMLKNNNTPQEHIEEIIHITDTITKQNHFTYNNRYYTTQTGGLLMVSSISSILAEIFIHNIKQTYKLTKTTTNMQTAYIGTDM</sequence>